<dbReference type="GO" id="GO:0034257">
    <property type="term" value="F:nicotinamide riboside transmembrane transporter activity"/>
    <property type="evidence" value="ECO:0007669"/>
    <property type="project" value="InterPro"/>
</dbReference>
<dbReference type="Pfam" id="PF04973">
    <property type="entry name" value="NMN_transporter"/>
    <property type="match status" value="1"/>
</dbReference>
<feature type="transmembrane region" description="Helical" evidence="5">
    <location>
        <begin position="203"/>
        <end position="222"/>
    </location>
</feature>
<dbReference type="EMBL" id="CP049888">
    <property type="protein sequence ID" value="QIL50328.1"/>
    <property type="molecule type" value="Genomic_DNA"/>
</dbReference>
<dbReference type="RefSeq" id="WP_166009828.1">
    <property type="nucleotide sequence ID" value="NZ_CP049888.1"/>
</dbReference>
<feature type="transmembrane region" description="Helical" evidence="5">
    <location>
        <begin position="70"/>
        <end position="90"/>
    </location>
</feature>
<evidence type="ECO:0000256" key="5">
    <source>
        <dbReference type="SAM" id="Phobius"/>
    </source>
</evidence>
<keyword evidence="4 5" id="KW-0472">Membrane</keyword>
<feature type="transmembrane region" description="Helical" evidence="5">
    <location>
        <begin position="234"/>
        <end position="255"/>
    </location>
</feature>
<accession>A0A6G8AZ38</accession>
<dbReference type="KEGG" id="wco:G7084_02695"/>
<dbReference type="Proteomes" id="UP000500741">
    <property type="component" value="Chromosome"/>
</dbReference>
<keyword evidence="3 5" id="KW-1133">Transmembrane helix</keyword>
<gene>
    <name evidence="6" type="ORF">G7084_02695</name>
</gene>
<dbReference type="AlphaFoldDB" id="A0A6G8AZ38"/>
<dbReference type="GO" id="GO:0016020">
    <property type="term" value="C:membrane"/>
    <property type="evidence" value="ECO:0007669"/>
    <property type="project" value="UniProtKB-SubCell"/>
</dbReference>
<evidence type="ECO:0000256" key="2">
    <source>
        <dbReference type="ARBA" id="ARBA00022692"/>
    </source>
</evidence>
<reference evidence="6 7" key="1">
    <citation type="submission" date="2020-03" db="EMBL/GenBank/DDBJ databases">
        <title>Weissella sp. nov., isolated from Cybister lewisianus.</title>
        <authorList>
            <person name="Hyun D.-W."/>
            <person name="Bae J.-W."/>
        </authorList>
    </citation>
    <scope>NUCLEOTIDE SEQUENCE [LARGE SCALE GENOMIC DNA]</scope>
    <source>
        <strain evidence="6 7">HDW19</strain>
    </source>
</reference>
<protein>
    <submittedName>
        <fullName evidence="6">Nicotinamide mononucleotide transporter</fullName>
    </submittedName>
</protein>
<evidence type="ECO:0000313" key="6">
    <source>
        <dbReference type="EMBL" id="QIL50328.1"/>
    </source>
</evidence>
<feature type="transmembrane region" description="Helical" evidence="5">
    <location>
        <begin position="97"/>
        <end position="117"/>
    </location>
</feature>
<name>A0A6G8AZ38_9LACO</name>
<organism evidence="6 7">
    <name type="scientific">Weissella coleopterorum</name>
    <dbReference type="NCBI Taxonomy" id="2714949"/>
    <lineage>
        <taxon>Bacteria</taxon>
        <taxon>Bacillati</taxon>
        <taxon>Bacillota</taxon>
        <taxon>Bacilli</taxon>
        <taxon>Lactobacillales</taxon>
        <taxon>Lactobacillaceae</taxon>
        <taxon>Weissella</taxon>
    </lineage>
</organism>
<feature type="transmembrane region" description="Helical" evidence="5">
    <location>
        <begin position="46"/>
        <end position="64"/>
    </location>
</feature>
<evidence type="ECO:0000313" key="7">
    <source>
        <dbReference type="Proteomes" id="UP000500741"/>
    </source>
</evidence>
<evidence type="ECO:0000256" key="1">
    <source>
        <dbReference type="ARBA" id="ARBA00004141"/>
    </source>
</evidence>
<feature type="transmembrane region" description="Helical" evidence="5">
    <location>
        <begin position="153"/>
        <end position="174"/>
    </location>
</feature>
<dbReference type="NCBIfam" id="TIGR01528">
    <property type="entry name" value="NMN_trans_PnuC"/>
    <property type="match status" value="1"/>
</dbReference>
<evidence type="ECO:0000256" key="3">
    <source>
        <dbReference type="ARBA" id="ARBA00022989"/>
    </source>
</evidence>
<sequence length="259" mass="29258">MQQVSKSHFSDNIFSDLSWKEIKANFKEVFSPQFYVRGISGWSKTYYVFWVFGLVVLTYTGFFMTPFNPLSIPSWLGSIIGFTCVCAISNSSRLQGLAGLISATLIALVSIATGNYANAFMQFVYGITLDVGSLMLGDRWTARETHNMDKFGYMMLSIGGVLLWIFLLLMDMYVFRSPRALIDSFEATMGVMAGMLLLFRYKLAYIGFTFSGIFSIVLWGITLKSGHPDSLVLFFNYILYLMNDGLALTISSWSYKKKK</sequence>
<comment type="subcellular location">
    <subcellularLocation>
        <location evidence="1">Membrane</location>
        <topology evidence="1">Multi-pass membrane protein</topology>
    </subcellularLocation>
</comment>
<evidence type="ECO:0000256" key="4">
    <source>
        <dbReference type="ARBA" id="ARBA00023136"/>
    </source>
</evidence>
<dbReference type="InterPro" id="IPR006419">
    <property type="entry name" value="NMN_transpt_PnuC"/>
</dbReference>
<keyword evidence="2 5" id="KW-0812">Transmembrane</keyword>
<proteinExistence type="predicted"/>
<keyword evidence="7" id="KW-1185">Reference proteome</keyword>